<proteinExistence type="predicted"/>
<protein>
    <submittedName>
        <fullName evidence="1">Uncharacterized protein</fullName>
    </submittedName>
</protein>
<name>A0A4Z1ISF9_9HELO</name>
<keyword evidence="2" id="KW-1185">Reference proteome</keyword>
<gene>
    <name evidence="1" type="ORF">BELL_1231g00030</name>
</gene>
<evidence type="ECO:0000313" key="2">
    <source>
        <dbReference type="Proteomes" id="UP000297229"/>
    </source>
</evidence>
<comment type="caution">
    <text evidence="1">The sequence shown here is derived from an EMBL/GenBank/DDBJ whole genome shotgun (WGS) entry which is preliminary data.</text>
</comment>
<organism evidence="1 2">
    <name type="scientific">Botrytis elliptica</name>
    <dbReference type="NCBI Taxonomy" id="278938"/>
    <lineage>
        <taxon>Eukaryota</taxon>
        <taxon>Fungi</taxon>
        <taxon>Dikarya</taxon>
        <taxon>Ascomycota</taxon>
        <taxon>Pezizomycotina</taxon>
        <taxon>Leotiomycetes</taxon>
        <taxon>Helotiales</taxon>
        <taxon>Sclerotiniaceae</taxon>
        <taxon>Botrytis</taxon>
    </lineage>
</organism>
<dbReference type="AlphaFoldDB" id="A0A4Z1ISF9"/>
<dbReference type="Proteomes" id="UP000297229">
    <property type="component" value="Unassembled WGS sequence"/>
</dbReference>
<reference evidence="1 2" key="1">
    <citation type="submission" date="2017-12" db="EMBL/GenBank/DDBJ databases">
        <title>Comparative genomics of Botrytis spp.</title>
        <authorList>
            <person name="Valero-Jimenez C.A."/>
            <person name="Tapia P."/>
            <person name="Veloso J."/>
            <person name="Silva-Moreno E."/>
            <person name="Staats M."/>
            <person name="Valdes J.H."/>
            <person name="Van Kan J.A.L."/>
        </authorList>
    </citation>
    <scope>NUCLEOTIDE SEQUENCE [LARGE SCALE GENOMIC DNA]</scope>
    <source>
        <strain evidence="1 2">Be9601</strain>
    </source>
</reference>
<evidence type="ECO:0000313" key="1">
    <source>
        <dbReference type="EMBL" id="TGO59703.1"/>
    </source>
</evidence>
<dbReference type="EMBL" id="PQXM01001229">
    <property type="protein sequence ID" value="TGO59703.1"/>
    <property type="molecule type" value="Genomic_DNA"/>
</dbReference>
<sequence>MKVDETCTQTLKSFDTIQDSLGFGISRLFAYLYTTQNQLLRDVRLSRKLTNTSNLTLSHLIGRNTTELLNASYIIRDYIHEKIEDLPKEIRGLMAQDHIEIINAICQVQERINEEVQTNTRSLSANNEQRHIEAMNNAYLVQDQIVEETQKYSKEICEIIDCAHIESTNTAYLIQDEITKEV</sequence>
<accession>A0A4Z1ISF9</accession>